<organism evidence="2 3">
    <name type="scientific">Ascaris lumbricoides</name>
    <name type="common">Giant roundworm</name>
    <dbReference type="NCBI Taxonomy" id="6252"/>
    <lineage>
        <taxon>Eukaryota</taxon>
        <taxon>Metazoa</taxon>
        <taxon>Ecdysozoa</taxon>
        <taxon>Nematoda</taxon>
        <taxon>Chromadorea</taxon>
        <taxon>Rhabditida</taxon>
        <taxon>Spirurina</taxon>
        <taxon>Ascaridomorpha</taxon>
        <taxon>Ascaridoidea</taxon>
        <taxon>Ascarididae</taxon>
        <taxon>Ascaris</taxon>
    </lineage>
</organism>
<evidence type="ECO:0000256" key="1">
    <source>
        <dbReference type="SAM" id="SignalP"/>
    </source>
</evidence>
<sequence length="108" mass="12242">MWKHLSIFIITQIALSNTASNAFQRDNPIMRYLSPKRMRIIDGFGLPIRNGIPSASIFERPALEGGAEERIADALQKSGIQPLMHYFPAGRMHRPSDSALIARYFQRT</sequence>
<proteinExistence type="predicted"/>
<feature type="signal peptide" evidence="1">
    <location>
        <begin position="1"/>
        <end position="18"/>
    </location>
</feature>
<evidence type="ECO:0000313" key="3">
    <source>
        <dbReference type="WBParaSite" id="ALUE_0000882601-mRNA-1"/>
    </source>
</evidence>
<dbReference type="WBParaSite" id="ALUE_0000882601-mRNA-1">
    <property type="protein sequence ID" value="ALUE_0000882601-mRNA-1"/>
    <property type="gene ID" value="ALUE_0000882601"/>
</dbReference>
<feature type="chain" id="PRO_5005656849" evidence="1">
    <location>
        <begin position="19"/>
        <end position="108"/>
    </location>
</feature>
<name>A0A0M3HYZ6_ASCLU</name>
<evidence type="ECO:0000313" key="2">
    <source>
        <dbReference type="Proteomes" id="UP000036681"/>
    </source>
</evidence>
<reference evidence="3" key="1">
    <citation type="submission" date="2017-02" db="UniProtKB">
        <authorList>
            <consortium name="WormBaseParasite"/>
        </authorList>
    </citation>
    <scope>IDENTIFICATION</scope>
</reference>
<keyword evidence="2" id="KW-1185">Reference proteome</keyword>
<dbReference type="AlphaFoldDB" id="A0A0M3HYZ6"/>
<keyword evidence="1" id="KW-0732">Signal</keyword>
<protein>
    <submittedName>
        <fullName evidence="3">Uncharacterized protein</fullName>
    </submittedName>
</protein>
<accession>A0A0M3HYZ6</accession>
<dbReference type="Proteomes" id="UP000036681">
    <property type="component" value="Unplaced"/>
</dbReference>